<sequence>MKNAVVLMYNFDENKGKMIKMLCLKMGIRIKTIGKDQYKESIGSLSGIKDVYKVDDIDDNAAADFDDEMLIMKGFSSDDLNMFLGSFKKNGITKVALKAIVTPTNASWNSLKLYREIRSEAMAMGDLR</sequence>
<dbReference type="Proteomes" id="UP000198838">
    <property type="component" value="Unassembled WGS sequence"/>
</dbReference>
<reference evidence="1 2" key="1">
    <citation type="submission" date="2016-10" db="EMBL/GenBank/DDBJ databases">
        <authorList>
            <person name="de Groot N.N."/>
        </authorList>
    </citation>
    <scope>NUCLEOTIDE SEQUENCE [LARGE SCALE GENOMIC DNA]</scope>
    <source>
        <strain evidence="1 2">DSM 5522</strain>
    </source>
</reference>
<dbReference type="STRING" id="1120918.SAMN05216249_106100"/>
<evidence type="ECO:0000313" key="1">
    <source>
        <dbReference type="EMBL" id="SFA98899.1"/>
    </source>
</evidence>
<dbReference type="InterPro" id="IPR016621">
    <property type="entry name" value="UCP014543"/>
</dbReference>
<accession>A0A1I0XCW9</accession>
<dbReference type="Pfam" id="PF12646">
    <property type="entry name" value="DUF3783"/>
    <property type="match status" value="1"/>
</dbReference>
<evidence type="ECO:0008006" key="3">
    <source>
        <dbReference type="Google" id="ProtNLM"/>
    </source>
</evidence>
<dbReference type="EMBL" id="FOJY01000006">
    <property type="protein sequence ID" value="SFA98899.1"/>
    <property type="molecule type" value="Genomic_DNA"/>
</dbReference>
<organism evidence="1 2">
    <name type="scientific">Acetitomaculum ruminis DSM 5522</name>
    <dbReference type="NCBI Taxonomy" id="1120918"/>
    <lineage>
        <taxon>Bacteria</taxon>
        <taxon>Bacillati</taxon>
        <taxon>Bacillota</taxon>
        <taxon>Clostridia</taxon>
        <taxon>Lachnospirales</taxon>
        <taxon>Lachnospiraceae</taxon>
        <taxon>Acetitomaculum</taxon>
    </lineage>
</organism>
<proteinExistence type="predicted"/>
<dbReference type="OrthoDB" id="1049518at2"/>
<gene>
    <name evidence="1" type="ORF">SAMN05216249_106100</name>
</gene>
<name>A0A1I0XCW9_9FIRM</name>
<evidence type="ECO:0000313" key="2">
    <source>
        <dbReference type="Proteomes" id="UP000198838"/>
    </source>
</evidence>
<protein>
    <recommendedName>
        <fullName evidence="3">DUF3783 domain-containing protein</fullName>
    </recommendedName>
</protein>
<dbReference type="RefSeq" id="WP_092871522.1">
    <property type="nucleotide sequence ID" value="NZ_FOJY01000006.1"/>
</dbReference>
<dbReference type="AlphaFoldDB" id="A0A1I0XCW9"/>
<keyword evidence="2" id="KW-1185">Reference proteome</keyword>